<dbReference type="PANTHER" id="PTHR24189:SF50">
    <property type="entry name" value="ANKYRIN REPEAT AND SOCS BOX PROTEIN 2"/>
    <property type="match status" value="1"/>
</dbReference>
<accession>A0A0G3FXX8</accession>
<dbReference type="Pfam" id="PF09372">
    <property type="entry name" value="PRANC"/>
    <property type="match status" value="1"/>
</dbReference>
<dbReference type="Pfam" id="PF12796">
    <property type="entry name" value="Ank_2"/>
    <property type="match status" value="1"/>
</dbReference>
<reference evidence="3 4" key="1">
    <citation type="journal article" date="2015" name="J. Gen. Virol.">
        <title>Genome sequence and comparative virulence of raccoonpox virus: the first North American poxvirus sequence.</title>
        <authorList>
            <person name="Fleischauer C."/>
            <person name="Upton C."/>
            <person name="Victoria J."/>
            <person name="Jones G.J."/>
            <person name="Roper R.L."/>
        </authorList>
    </citation>
    <scope>NUCLEOTIDE SEQUENCE [LARGE SCALE GENOMIC DNA]</scope>
    <source>
        <strain evidence="3 4">Herman</strain>
    </source>
</reference>
<keyword evidence="2" id="KW-0040">ANK repeat</keyword>
<dbReference type="GeneID" id="24528226"/>
<evidence type="ECO:0000313" key="3">
    <source>
        <dbReference type="EMBL" id="AKJ93825.1"/>
    </source>
</evidence>
<dbReference type="KEGG" id="vg:24528226"/>
<dbReference type="SUPFAM" id="SSF48403">
    <property type="entry name" value="Ankyrin repeat"/>
    <property type="match status" value="1"/>
</dbReference>
<proteinExistence type="predicted"/>
<dbReference type="PROSITE" id="PS50088">
    <property type="entry name" value="ANK_REPEAT"/>
    <property type="match status" value="1"/>
</dbReference>
<dbReference type="Gene3D" id="1.25.40.20">
    <property type="entry name" value="Ankyrin repeat-containing domain"/>
    <property type="match status" value="2"/>
</dbReference>
<keyword evidence="1" id="KW-0677">Repeat</keyword>
<organism evidence="3 4">
    <name type="scientific">Raccoon poxvirus</name>
    <name type="common">RCN</name>
    <dbReference type="NCBI Taxonomy" id="10256"/>
    <lineage>
        <taxon>Viruses</taxon>
        <taxon>Varidnaviria</taxon>
        <taxon>Bamfordvirae</taxon>
        <taxon>Nucleocytoviricota</taxon>
        <taxon>Pokkesviricetes</taxon>
        <taxon>Chitovirales</taxon>
        <taxon>Poxviridae</taxon>
        <taxon>Chordopoxvirinae</taxon>
        <taxon>Orthopoxvirus</taxon>
        <taxon>Orthopoxvirus raccoonpox</taxon>
    </lineage>
</organism>
<sequence>MDEDRMLLTKYMYLTDREHINIDSVKRLCEISDPNACYRSGCTALHEYFYNCRSIKGKYEYRYNGYYKYYYSGDYENYNSNYDHAIDMTDDDDTEDDESSETKYEFYDETQDQNNQLICSNIKLTNRVDDFVDEFYGYDQNIDINDYVDKSIKHVVYGSDNRRMRWCDVWRCHHSGSYSIGKECIDNIYEDNNTKIEFDNFDSLSNLTDAEYVIRVTRDASTQIWEKKSVLDRYMESYSRNRYSKHSVFKGFSDYVRKNDLDMNIVKELLSNGASLTINDGSRRDPIIVYFRRTIMNLDMIDIINNHTTIDERKYIVHIYLNNYRNFDYPFFRKLVITNKHCLKNYYTNHDDIYGTPLHMLSSNKKLITPNYIKLLVYNGNDINARGNESYMRTPLHHYLSKMVYHDREYDVGYYNEKIIDAFIELGADLTIADNNEMIPVIHAIHRNSACDGYINTNNIKIISKLLNLSRHAPHNLFRDRVMHDYIINSYTNLECLDIIRSLDGFDINCYFNGHTPLHCAIIKSFTQIAEYLLDHGADISLKTGDGKNVFDLSLSTYIPLRWTSFLISHLPPKCVVDSLTNNIIDYVLNDSKPIIWQSSMINKYILLIDPSFYSRFRNVLEHKIKQRPYGNNEKYTKVLHDIDIYFDDIKLLKSIYVTKHTTLYNTIINKSEFPMRRRDNQLINSVRSNTYYNIIEQTIKHRLDIYNLVYKVLDHMFKSQSQSSYLCRIPNEILLEILLKLEIADLYKLYTRYIREESKTEIDDNITNNNLIHSRRSIGTQTG</sequence>
<dbReference type="OrthoDB" id="4973at10239"/>
<dbReference type="Proteomes" id="UP000101745">
    <property type="component" value="Segment"/>
</dbReference>
<dbReference type="EMBL" id="KP143769">
    <property type="protein sequence ID" value="AKJ93825.1"/>
    <property type="molecule type" value="Genomic_DNA"/>
</dbReference>
<dbReference type="SMART" id="SM00248">
    <property type="entry name" value="ANK"/>
    <property type="match status" value="6"/>
</dbReference>
<evidence type="ECO:0000256" key="2">
    <source>
        <dbReference type="ARBA" id="ARBA00023043"/>
    </source>
</evidence>
<protein>
    <submittedName>
        <fullName evidence="3">Ankyrin</fullName>
    </submittedName>
</protein>
<gene>
    <name evidence="3" type="ORF">RCNV-Herman-192</name>
</gene>
<name>A0A0G3FXX8_RACVI</name>
<evidence type="ECO:0000256" key="1">
    <source>
        <dbReference type="ARBA" id="ARBA00022737"/>
    </source>
</evidence>
<dbReference type="InterPro" id="IPR036770">
    <property type="entry name" value="Ankyrin_rpt-contain_sf"/>
</dbReference>
<dbReference type="InterPro" id="IPR002110">
    <property type="entry name" value="Ankyrin_rpt"/>
</dbReference>
<dbReference type="RefSeq" id="YP_009143504.1">
    <property type="nucleotide sequence ID" value="NC_027213.1"/>
</dbReference>
<organismHost>
    <name type="scientific">Procyon lotor</name>
    <name type="common">Raccoon</name>
    <dbReference type="NCBI Taxonomy" id="9654"/>
</organismHost>
<dbReference type="InterPro" id="IPR018272">
    <property type="entry name" value="PRANC_domain"/>
</dbReference>
<dbReference type="InterPro" id="IPR050745">
    <property type="entry name" value="Multifunctional_regulatory"/>
</dbReference>
<dbReference type="PROSITE" id="PS50297">
    <property type="entry name" value="ANK_REP_REGION"/>
    <property type="match status" value="1"/>
</dbReference>
<dbReference type="PANTHER" id="PTHR24189">
    <property type="entry name" value="MYOTROPHIN"/>
    <property type="match status" value="1"/>
</dbReference>
<evidence type="ECO:0000313" key="4">
    <source>
        <dbReference type="Proteomes" id="UP000101745"/>
    </source>
</evidence>
<keyword evidence="4" id="KW-1185">Reference proteome</keyword>
<dbReference type="PROSITE" id="PS50181">
    <property type="entry name" value="FBOX"/>
    <property type="match status" value="1"/>
</dbReference>
<dbReference type="InterPro" id="IPR001810">
    <property type="entry name" value="F-box_dom"/>
</dbReference>